<accession>A0AAP0I3A5</accession>
<comment type="caution">
    <text evidence="1">The sequence shown here is derived from an EMBL/GenBank/DDBJ whole genome shotgun (WGS) entry which is preliminary data.</text>
</comment>
<gene>
    <name evidence="1" type="ORF">Syun_023141</name>
</gene>
<keyword evidence="2" id="KW-1185">Reference proteome</keyword>
<dbReference type="Proteomes" id="UP001420932">
    <property type="component" value="Unassembled WGS sequence"/>
</dbReference>
<organism evidence="1 2">
    <name type="scientific">Stephania yunnanensis</name>
    <dbReference type="NCBI Taxonomy" id="152371"/>
    <lineage>
        <taxon>Eukaryota</taxon>
        <taxon>Viridiplantae</taxon>
        <taxon>Streptophyta</taxon>
        <taxon>Embryophyta</taxon>
        <taxon>Tracheophyta</taxon>
        <taxon>Spermatophyta</taxon>
        <taxon>Magnoliopsida</taxon>
        <taxon>Ranunculales</taxon>
        <taxon>Menispermaceae</taxon>
        <taxon>Menispermoideae</taxon>
        <taxon>Cissampelideae</taxon>
        <taxon>Stephania</taxon>
    </lineage>
</organism>
<sequence length="52" mass="6024">MDNGWDDLLNYSPPISNYIPLPSFFTLSFVQPDVLNFARTSNPLQKSHILWL</sequence>
<name>A0AAP0I3A5_9MAGN</name>
<dbReference type="AlphaFoldDB" id="A0AAP0I3A5"/>
<protein>
    <submittedName>
        <fullName evidence="1">Uncharacterized protein</fullName>
    </submittedName>
</protein>
<evidence type="ECO:0000313" key="2">
    <source>
        <dbReference type="Proteomes" id="UP001420932"/>
    </source>
</evidence>
<evidence type="ECO:0000313" key="1">
    <source>
        <dbReference type="EMBL" id="KAK9107130.1"/>
    </source>
</evidence>
<reference evidence="1 2" key="1">
    <citation type="submission" date="2024-01" db="EMBL/GenBank/DDBJ databases">
        <title>Genome assemblies of Stephania.</title>
        <authorList>
            <person name="Yang L."/>
        </authorList>
    </citation>
    <scope>NUCLEOTIDE SEQUENCE [LARGE SCALE GENOMIC DNA]</scope>
    <source>
        <strain evidence="1">YNDBR</strain>
        <tissue evidence="1">Leaf</tissue>
    </source>
</reference>
<dbReference type="EMBL" id="JBBNAF010000010">
    <property type="protein sequence ID" value="KAK9107130.1"/>
    <property type="molecule type" value="Genomic_DNA"/>
</dbReference>
<proteinExistence type="predicted"/>